<dbReference type="InterPro" id="IPR006091">
    <property type="entry name" value="Acyl-CoA_Oxase/DH_mid-dom"/>
</dbReference>
<dbReference type="Pfam" id="PF00441">
    <property type="entry name" value="Acyl-CoA_dh_1"/>
    <property type="match status" value="1"/>
</dbReference>
<accession>A0A174HBP5</accession>
<evidence type="ECO:0000256" key="6">
    <source>
        <dbReference type="RuleBase" id="RU362125"/>
    </source>
</evidence>
<dbReference type="Proteomes" id="UP000188159">
    <property type="component" value="Chromosome"/>
</dbReference>
<evidence type="ECO:0000256" key="5">
    <source>
        <dbReference type="ARBA" id="ARBA00023002"/>
    </source>
</evidence>
<dbReference type="InterPro" id="IPR009075">
    <property type="entry name" value="AcylCo_DH/oxidase_C"/>
</dbReference>
<dbReference type="PROSITE" id="PS00072">
    <property type="entry name" value="ACYL_COA_DH_1"/>
    <property type="match status" value="1"/>
</dbReference>
<dbReference type="Pfam" id="PF02770">
    <property type="entry name" value="Acyl-CoA_dh_M"/>
    <property type="match status" value="1"/>
</dbReference>
<evidence type="ECO:0000259" key="9">
    <source>
        <dbReference type="Pfam" id="PF02771"/>
    </source>
</evidence>
<dbReference type="Gene3D" id="1.20.140.10">
    <property type="entry name" value="Butyryl-CoA Dehydrogenase, subunit A, domain 3"/>
    <property type="match status" value="1"/>
</dbReference>
<dbReference type="PANTHER" id="PTHR43884:SF12">
    <property type="entry name" value="ISOVALERYL-COA DEHYDROGENASE, MITOCHONDRIAL-RELATED"/>
    <property type="match status" value="1"/>
</dbReference>
<dbReference type="PROSITE" id="PS00073">
    <property type="entry name" value="ACYL_COA_DH_2"/>
    <property type="match status" value="1"/>
</dbReference>
<dbReference type="InterPro" id="IPR009100">
    <property type="entry name" value="AcylCoA_DH/oxidase_NM_dom_sf"/>
</dbReference>
<dbReference type="InterPro" id="IPR046373">
    <property type="entry name" value="Acyl-CoA_Oxase/DH_mid-dom_sf"/>
</dbReference>
<dbReference type="AlphaFoldDB" id="A0A174HBP5"/>
<evidence type="ECO:0000313" key="11">
    <source>
        <dbReference type="EMBL" id="NSJ79144.1"/>
    </source>
</evidence>
<comment type="similarity">
    <text evidence="2 6">Belongs to the acyl-CoA dehydrogenase family.</text>
</comment>
<evidence type="ECO:0000259" key="7">
    <source>
        <dbReference type="Pfam" id="PF00441"/>
    </source>
</evidence>
<keyword evidence="3 6" id="KW-0285">Flavoprotein</keyword>
<evidence type="ECO:0000256" key="4">
    <source>
        <dbReference type="ARBA" id="ARBA00022827"/>
    </source>
</evidence>
<dbReference type="PIRSF" id="PIRSF016578">
    <property type="entry name" value="HsaA"/>
    <property type="match status" value="1"/>
</dbReference>
<dbReference type="Pfam" id="PF02771">
    <property type="entry name" value="Acyl-CoA_dh_N"/>
    <property type="match status" value="1"/>
</dbReference>
<reference evidence="11" key="3">
    <citation type="submission" date="2020-02" db="EMBL/GenBank/DDBJ databases">
        <authorList>
            <person name="Littmann E."/>
            <person name="Sorbara M."/>
        </authorList>
    </citation>
    <scope>NUCLEOTIDE SEQUENCE</scope>
    <source>
        <strain evidence="11">MSK.14.57</strain>
    </source>
</reference>
<dbReference type="PANTHER" id="PTHR43884">
    <property type="entry name" value="ACYL-COA DEHYDROGENASE"/>
    <property type="match status" value="1"/>
</dbReference>
<evidence type="ECO:0000313" key="10">
    <source>
        <dbReference type="EMBL" id="AQP38734.1"/>
    </source>
</evidence>
<name>A0A174HBP5_ANAHA</name>
<keyword evidence="4 6" id="KW-0274">FAD</keyword>
<keyword evidence="5 6" id="KW-0560">Oxidoreductase</keyword>
<dbReference type="FunFam" id="1.20.140.10:FF:000004">
    <property type="entry name" value="Acyl-CoA dehydrogenase FadE25"/>
    <property type="match status" value="1"/>
</dbReference>
<comment type="cofactor">
    <cofactor evidence="1 6">
        <name>FAD</name>
        <dbReference type="ChEBI" id="CHEBI:57692"/>
    </cofactor>
</comment>
<dbReference type="SUPFAM" id="SSF56645">
    <property type="entry name" value="Acyl-CoA dehydrogenase NM domain-like"/>
    <property type="match status" value="1"/>
</dbReference>
<dbReference type="GO" id="GO:0003995">
    <property type="term" value="F:acyl-CoA dehydrogenase activity"/>
    <property type="evidence" value="ECO:0007669"/>
    <property type="project" value="InterPro"/>
</dbReference>
<evidence type="ECO:0000259" key="8">
    <source>
        <dbReference type="Pfam" id="PF02770"/>
    </source>
</evidence>
<feature type="domain" description="Acyl-CoA oxidase/dehydrogenase middle" evidence="8">
    <location>
        <begin position="123"/>
        <end position="218"/>
    </location>
</feature>
<dbReference type="FunFam" id="1.10.540.10:FF:000002">
    <property type="entry name" value="Acyl-CoA dehydrogenase FadE19"/>
    <property type="match status" value="1"/>
</dbReference>
<dbReference type="InterPro" id="IPR037069">
    <property type="entry name" value="AcylCoA_DH/ox_N_sf"/>
</dbReference>
<dbReference type="InterPro" id="IPR036250">
    <property type="entry name" value="AcylCo_DH-like_C"/>
</dbReference>
<dbReference type="Gene3D" id="1.10.540.10">
    <property type="entry name" value="Acyl-CoA dehydrogenase/oxidase, N-terminal domain"/>
    <property type="match status" value="1"/>
</dbReference>
<evidence type="ECO:0000313" key="13">
    <source>
        <dbReference type="Proteomes" id="UP001644750"/>
    </source>
</evidence>
<dbReference type="Gene3D" id="2.40.110.10">
    <property type="entry name" value="Butyryl-CoA Dehydrogenase, subunit A, domain 2"/>
    <property type="match status" value="1"/>
</dbReference>
<evidence type="ECO:0000256" key="3">
    <source>
        <dbReference type="ARBA" id="ARBA00022630"/>
    </source>
</evidence>
<sequence>MVEFKLTKEQLLAKELFRSFAENEIKPISRDMDEAEKFDMDLLDKMKKYGLMGIPYSKEYGGEGADVLTYALAMEEVSKVDASAGITISVHTSLCCSCINDYASEEQKQKFLRPLVDGSKIGCFGLTEPGAGTDASGVKTTAKLDGDHYVLNGQKVFTTNSGFADTFIIFAYTDKSAGTRGMSAFIVDRDSEGLTVSKDIPRMGIRAASNAEVALVDVKVPKENLIGREGMGYKIAMGALAGGRIGIGAQSVGIAQGALNEAIKYVKERKQFGKPIAKFQNTQFLIAALQTKIDAARLMVWRAAKAKDDHENFAPLAAQCKLFASDVAVEVTRGAVQMLGGYGYSREYPVERMYRDAKITEIYEGTSEAMKMIVGGGLLR</sequence>
<feature type="domain" description="Acyl-CoA dehydrogenase/oxidase C-terminal" evidence="7">
    <location>
        <begin position="230"/>
        <end position="377"/>
    </location>
</feature>
<dbReference type="SUPFAM" id="SSF47203">
    <property type="entry name" value="Acyl-CoA dehydrogenase C-terminal domain-like"/>
    <property type="match status" value="1"/>
</dbReference>
<evidence type="ECO:0000256" key="1">
    <source>
        <dbReference type="ARBA" id="ARBA00001974"/>
    </source>
</evidence>
<dbReference type="InterPro" id="IPR013786">
    <property type="entry name" value="AcylCoA_DH/ox_N"/>
</dbReference>
<dbReference type="GO" id="GO:0050660">
    <property type="term" value="F:flavin adenine dinucleotide binding"/>
    <property type="evidence" value="ECO:0007669"/>
    <property type="project" value="InterPro"/>
</dbReference>
<feature type="domain" description="Acyl-CoA dehydrogenase/oxidase N-terminal" evidence="9">
    <location>
        <begin position="7"/>
        <end position="118"/>
    </location>
</feature>
<dbReference type="FunFam" id="2.40.110.10:FF:000001">
    <property type="entry name" value="Acyl-CoA dehydrogenase, mitochondrial"/>
    <property type="match status" value="1"/>
</dbReference>
<proteinExistence type="inferred from homology"/>
<evidence type="ECO:0000313" key="12">
    <source>
        <dbReference type="Proteomes" id="UP000188159"/>
    </source>
</evidence>
<keyword evidence="13" id="KW-1185">Reference proteome</keyword>
<evidence type="ECO:0000256" key="2">
    <source>
        <dbReference type="ARBA" id="ARBA00009347"/>
    </source>
</evidence>
<dbReference type="RefSeq" id="WP_022091607.1">
    <property type="nucleotide sequence ID" value="NZ_BAABXM010000001.1"/>
</dbReference>
<dbReference type="EMBL" id="JAAITB010000010">
    <property type="protein sequence ID" value="NSJ79144.1"/>
    <property type="molecule type" value="Genomic_DNA"/>
</dbReference>
<organism evidence="10 12">
    <name type="scientific">Anaerostipes hadrus</name>
    <dbReference type="NCBI Taxonomy" id="649756"/>
    <lineage>
        <taxon>Bacteria</taxon>
        <taxon>Bacillati</taxon>
        <taxon>Bacillota</taxon>
        <taxon>Clostridia</taxon>
        <taxon>Lachnospirales</taxon>
        <taxon>Lachnospiraceae</taxon>
        <taxon>Anaerostipes</taxon>
    </lineage>
</organism>
<protein>
    <submittedName>
        <fullName evidence="10">Acyl-CoA dehydrogenase</fullName>
    </submittedName>
</protein>
<dbReference type="Proteomes" id="UP001644750">
    <property type="component" value="Unassembled WGS sequence"/>
</dbReference>
<dbReference type="InterPro" id="IPR006089">
    <property type="entry name" value="Acyl-CoA_DH_CS"/>
</dbReference>
<reference evidence="10 12" key="1">
    <citation type="journal article" date="2016" name="Sci. Rep.">
        <title>Accelerated dysbiosis of gut microbiota during aggravation of DSS-induced colitis by a butyrate-producing bacterium.</title>
        <authorList>
            <person name="Zhang Q."/>
            <person name="Wu Y."/>
            <person name="Wang J."/>
            <person name="Wu G."/>
            <person name="Long W."/>
            <person name="Xue Z."/>
            <person name="Wang L."/>
            <person name="Zhang X."/>
            <person name="Pang X."/>
            <person name="Zhao Y."/>
            <person name="Zhao L."/>
            <person name="Zhang C."/>
        </authorList>
    </citation>
    <scope>NUCLEOTIDE SEQUENCE [LARGE SCALE GENOMIC DNA]</scope>
    <source>
        <strain evidence="10 12">BPB5</strain>
    </source>
</reference>
<gene>
    <name evidence="10" type="ORF">DO83_03390</name>
    <name evidence="11" type="ORF">G5A72_05990</name>
</gene>
<reference evidence="11 13" key="2">
    <citation type="journal article" date="2020" name="Cell Host Microbe">
        <title>Functional and Genomic Variation between Human-Derived Isolates of Lachnospiraceae Reveals Inter- and Intra-Species Diversity.</title>
        <authorList>
            <person name="Sorbara M.T."/>
            <person name="Littmann E.R."/>
            <person name="Fontana E."/>
            <person name="Moody T.U."/>
            <person name="Kohout C.E."/>
            <person name="Gjonbalaj M."/>
            <person name="Eaton V."/>
            <person name="Seok R."/>
            <person name="Leiner I.M."/>
            <person name="Pamer E.G."/>
        </authorList>
    </citation>
    <scope>NUCLEOTIDE SEQUENCE [LARGE SCALE GENOMIC DNA]</scope>
    <source>
        <strain evidence="11 13">MSK.14.57</strain>
    </source>
</reference>
<dbReference type="EMBL" id="CP012098">
    <property type="protein sequence ID" value="AQP38734.1"/>
    <property type="molecule type" value="Genomic_DNA"/>
</dbReference>